<feature type="region of interest" description="Disordered" evidence="18">
    <location>
        <begin position="210"/>
        <end position="240"/>
    </location>
</feature>
<evidence type="ECO:0000313" key="23">
    <source>
        <dbReference type="EMBL" id="CAF1536653.1"/>
    </source>
</evidence>
<evidence type="ECO:0000256" key="8">
    <source>
        <dbReference type="ARBA" id="ARBA00023065"/>
    </source>
</evidence>
<evidence type="ECO:0000256" key="12">
    <source>
        <dbReference type="ARBA" id="ARBA00061604"/>
    </source>
</evidence>
<feature type="region of interest" description="Disordered" evidence="18">
    <location>
        <begin position="1"/>
        <end position="43"/>
    </location>
</feature>
<evidence type="ECO:0000256" key="2">
    <source>
        <dbReference type="ARBA" id="ARBA00022448"/>
    </source>
</evidence>
<evidence type="ECO:0000256" key="11">
    <source>
        <dbReference type="ARBA" id="ARBA00034430"/>
    </source>
</evidence>
<feature type="domain" description="Inward rectifier potassium channel C-terminal" evidence="21">
    <location>
        <begin position="397"/>
        <end position="568"/>
    </location>
</feature>
<organism evidence="23 25">
    <name type="scientific">Rotaria magnacalcarata</name>
    <dbReference type="NCBI Taxonomy" id="392030"/>
    <lineage>
        <taxon>Eukaryota</taxon>
        <taxon>Metazoa</taxon>
        <taxon>Spiralia</taxon>
        <taxon>Gnathifera</taxon>
        <taxon>Rotifera</taxon>
        <taxon>Eurotatoria</taxon>
        <taxon>Bdelloidea</taxon>
        <taxon>Philodinida</taxon>
        <taxon>Philodinidae</taxon>
        <taxon>Rotaria</taxon>
    </lineage>
</organism>
<comment type="catalytic activity">
    <reaction evidence="11">
        <text>K(+)(in) = K(+)(out)</text>
        <dbReference type="Rhea" id="RHEA:29463"/>
        <dbReference type="ChEBI" id="CHEBI:29103"/>
    </reaction>
</comment>
<evidence type="ECO:0000256" key="16">
    <source>
        <dbReference type="ARBA" id="ARBA00081071"/>
    </source>
</evidence>
<keyword evidence="6 17" id="KW-0630">Potassium</keyword>
<dbReference type="Proteomes" id="UP000663855">
    <property type="component" value="Unassembled WGS sequence"/>
</dbReference>
<evidence type="ECO:0000256" key="10">
    <source>
        <dbReference type="ARBA" id="ARBA00023303"/>
    </source>
</evidence>
<evidence type="ECO:0000256" key="4">
    <source>
        <dbReference type="ARBA" id="ARBA00022692"/>
    </source>
</evidence>
<dbReference type="Pfam" id="PF17655">
    <property type="entry name" value="IRK_C"/>
    <property type="match status" value="1"/>
</dbReference>
<dbReference type="PANTHER" id="PTHR11767">
    <property type="entry name" value="INWARD RECTIFIER POTASSIUM CHANNEL"/>
    <property type="match status" value="1"/>
</dbReference>
<dbReference type="SUPFAM" id="SSF81296">
    <property type="entry name" value="E set domains"/>
    <property type="match status" value="1"/>
</dbReference>
<feature type="compositionally biased region" description="Polar residues" evidence="18">
    <location>
        <begin position="1"/>
        <end position="14"/>
    </location>
</feature>
<dbReference type="Gene3D" id="2.60.40.1400">
    <property type="entry name" value="G protein-activated inward rectifier potassium channel 1"/>
    <property type="match status" value="1"/>
</dbReference>
<evidence type="ECO:0000313" key="22">
    <source>
        <dbReference type="EMBL" id="CAF1418248.1"/>
    </source>
</evidence>
<dbReference type="Gene3D" id="1.10.287.70">
    <property type="match status" value="1"/>
</dbReference>
<feature type="compositionally biased region" description="Basic and acidic residues" evidence="18">
    <location>
        <begin position="15"/>
        <end position="24"/>
    </location>
</feature>
<dbReference type="InterPro" id="IPR040445">
    <property type="entry name" value="Kir_TM"/>
</dbReference>
<dbReference type="GO" id="GO:0034765">
    <property type="term" value="P:regulation of monoatomic ion transmembrane transport"/>
    <property type="evidence" value="ECO:0007669"/>
    <property type="project" value="TreeGrafter"/>
</dbReference>
<keyword evidence="5 17" id="KW-0851">Voltage-gated channel</keyword>
<comment type="similarity">
    <text evidence="12">Belongs to the inward rectifier-type potassium channel (TC 1.A.2.1) family. KCNJ9 subfamily.</text>
</comment>
<feature type="transmembrane region" description="Helical" evidence="19">
    <location>
        <begin position="358"/>
        <end position="384"/>
    </location>
</feature>
<dbReference type="FunFam" id="2.60.40.1400:FF:000001">
    <property type="entry name" value="G protein-activated inward rectifier potassium channel 2"/>
    <property type="match status" value="1"/>
</dbReference>
<dbReference type="GO" id="GO:0005886">
    <property type="term" value="C:plasma membrane"/>
    <property type="evidence" value="ECO:0007669"/>
    <property type="project" value="TreeGrafter"/>
</dbReference>
<dbReference type="AlphaFoldDB" id="A0A815VUB2"/>
<evidence type="ECO:0000256" key="13">
    <source>
        <dbReference type="ARBA" id="ARBA00062687"/>
    </source>
</evidence>
<dbReference type="EMBL" id="CAJNOW010004457">
    <property type="protein sequence ID" value="CAF1418248.1"/>
    <property type="molecule type" value="Genomic_DNA"/>
</dbReference>
<keyword evidence="10 17" id="KW-0407">Ion channel</keyword>
<feature type="region of interest" description="Disordered" evidence="18">
    <location>
        <begin position="139"/>
        <end position="168"/>
    </location>
</feature>
<keyword evidence="4 17" id="KW-0812">Transmembrane</keyword>
<evidence type="ECO:0000313" key="25">
    <source>
        <dbReference type="Proteomes" id="UP000663855"/>
    </source>
</evidence>
<reference evidence="23" key="1">
    <citation type="submission" date="2021-02" db="EMBL/GenBank/DDBJ databases">
        <authorList>
            <person name="Nowell W R."/>
        </authorList>
    </citation>
    <scope>NUCLEOTIDE SEQUENCE</scope>
</reference>
<feature type="transmembrane region" description="Helical" evidence="19">
    <location>
        <begin position="280"/>
        <end position="307"/>
    </location>
</feature>
<evidence type="ECO:0000256" key="17">
    <source>
        <dbReference type="RuleBase" id="RU003822"/>
    </source>
</evidence>
<dbReference type="InterPro" id="IPR014756">
    <property type="entry name" value="Ig_E-set"/>
</dbReference>
<evidence type="ECO:0000256" key="19">
    <source>
        <dbReference type="SAM" id="Phobius"/>
    </source>
</evidence>
<evidence type="ECO:0000256" key="14">
    <source>
        <dbReference type="ARBA" id="ARBA00072191"/>
    </source>
</evidence>
<comment type="caution">
    <text evidence="23">The sequence shown here is derived from an EMBL/GenBank/DDBJ whole genome shotgun (WGS) entry which is preliminary data.</text>
</comment>
<evidence type="ECO:0000256" key="5">
    <source>
        <dbReference type="ARBA" id="ARBA00022882"/>
    </source>
</evidence>
<evidence type="ECO:0000313" key="24">
    <source>
        <dbReference type="EMBL" id="CAF3831971.1"/>
    </source>
</evidence>
<proteinExistence type="inferred from homology"/>
<evidence type="ECO:0000256" key="3">
    <source>
        <dbReference type="ARBA" id="ARBA00022538"/>
    </source>
</evidence>
<dbReference type="SUPFAM" id="SSF81324">
    <property type="entry name" value="Voltage-gated potassium channels"/>
    <property type="match status" value="1"/>
</dbReference>
<comment type="subcellular location">
    <subcellularLocation>
        <location evidence="1 17">Membrane</location>
        <topology evidence="1 17">Multi-pass membrane protein</topology>
    </subcellularLocation>
</comment>
<feature type="transmembrane region" description="Helical" evidence="19">
    <location>
        <begin position="319"/>
        <end position="338"/>
    </location>
</feature>
<gene>
    <name evidence="24" type="ORF">BYL167_LOCUS4757</name>
    <name evidence="23" type="ORF">CJN711_LOCUS29416</name>
    <name evidence="22" type="ORF">KQP761_LOCUS10477</name>
</gene>
<dbReference type="FunFam" id="1.10.287.70:FF:000019">
    <property type="entry name" value="G protein-activated inward rectifier potassium channel 1"/>
    <property type="match status" value="1"/>
</dbReference>
<keyword evidence="7 19" id="KW-1133">Transmembrane helix</keyword>
<evidence type="ECO:0000256" key="15">
    <source>
        <dbReference type="ARBA" id="ARBA00076077"/>
    </source>
</evidence>
<dbReference type="PRINTS" id="PR01320">
    <property type="entry name" value="KIRCHANNEL"/>
</dbReference>
<feature type="region of interest" description="Disordered" evidence="18">
    <location>
        <begin position="574"/>
        <end position="632"/>
    </location>
</feature>
<keyword evidence="8 17" id="KW-0406">Ion transport</keyword>
<dbReference type="OrthoDB" id="273257at2759"/>
<dbReference type="Proteomes" id="UP000663834">
    <property type="component" value="Unassembled WGS sequence"/>
</dbReference>
<feature type="domain" description="Potassium channel inwardly rectifying transmembrane" evidence="20">
    <location>
        <begin position="249"/>
        <end position="389"/>
    </location>
</feature>
<feature type="compositionally biased region" description="Polar residues" evidence="18">
    <location>
        <begin position="218"/>
        <end position="240"/>
    </location>
</feature>
<dbReference type="PANTHER" id="PTHR11767:SF102">
    <property type="entry name" value="INWARDLY RECTIFYING POTASSIUM CHANNEL 1, ISOFORM F"/>
    <property type="match status" value="1"/>
</dbReference>
<keyword evidence="9 19" id="KW-0472">Membrane</keyword>
<dbReference type="Pfam" id="PF01007">
    <property type="entry name" value="IRK"/>
    <property type="match status" value="1"/>
</dbReference>
<dbReference type="GO" id="GO:0034702">
    <property type="term" value="C:monoatomic ion channel complex"/>
    <property type="evidence" value="ECO:0007669"/>
    <property type="project" value="UniProtKB-KW"/>
</dbReference>
<dbReference type="GO" id="GO:1990573">
    <property type="term" value="P:potassium ion import across plasma membrane"/>
    <property type="evidence" value="ECO:0007669"/>
    <property type="project" value="TreeGrafter"/>
</dbReference>
<dbReference type="EMBL" id="CAJNOV010013965">
    <property type="protein sequence ID" value="CAF1536653.1"/>
    <property type="molecule type" value="Genomic_DNA"/>
</dbReference>
<dbReference type="InterPro" id="IPR041647">
    <property type="entry name" value="IRK_C"/>
</dbReference>
<evidence type="ECO:0000256" key="7">
    <source>
        <dbReference type="ARBA" id="ARBA00022989"/>
    </source>
</evidence>
<evidence type="ECO:0000256" key="1">
    <source>
        <dbReference type="ARBA" id="ARBA00004141"/>
    </source>
</evidence>
<dbReference type="InterPro" id="IPR016449">
    <property type="entry name" value="K_chnl_inward-rec_Kir"/>
</dbReference>
<feature type="compositionally biased region" description="Low complexity" evidence="18">
    <location>
        <begin position="34"/>
        <end position="43"/>
    </location>
</feature>
<accession>A0A815VUB2</accession>
<dbReference type="InterPro" id="IPR013518">
    <property type="entry name" value="K_chnl_inward-rec_Kir_cyto"/>
</dbReference>
<evidence type="ECO:0000259" key="20">
    <source>
        <dbReference type="Pfam" id="PF01007"/>
    </source>
</evidence>
<protein>
    <recommendedName>
        <fullName evidence="14">G protein-activated inward rectifier potassium channel 3</fullName>
    </recommendedName>
    <alternativeName>
        <fullName evidence="16">Inward rectifier K(+) channel Kir3.3</fullName>
    </alternativeName>
    <alternativeName>
        <fullName evidence="15">Potassium channel, inwardly rectifying subfamily J member 9</fullName>
    </alternativeName>
</protein>
<sequence>MSSPSHLTVAATSETKADKNHTDFSRPASSCDGSSNLPLLSSSPRTNSKYLYYVNAEPTQKQSITPTTSLVAVTSTPSPVVVTPTPSPTLIAQSTLASHSRRKLSAISLTVPWYKRTRVPSDDKLSQKTHKMSRDRLLPLDKLFNSGSQRPSDEEQASPLNDLTAFDESVKPNEKNIRSAKENGYLHNSSHLMTRLQYTTKGTKALRLLGDGGRQKNRNAQQDQTYNPKESALTKTSPRGTSQRRLLLKNGDVNISRFNIEKRRRQYLADIFTTLIDLKWRYTLCLFTLGFCLSWLAFALIWYLLMYTYGDFHPDNYNSANYSVCIAGVHSFAGAILFSIETQQTIGYGTRVVKETCYLAIVVMMVQSSIGVLLQSFMVGVVFAKISRPKKRTETLIWSREAVICLRDGQMTLQCRVGDMRKSHIVEAHVRMYLIRKRVTLEGEILPLHTHDMNVGFDKGVDRLFLIWPLVIEHIIDAQSPLYTMSRDDLVQQRFELVVILEGIIESTGMTTQARTSYLPSEIVWGYRFERLITFQRNDGLYRIDYSRFHLTYPVDMITCSAKELNELHELEKWHENNQNNTNTHSDDNSNTREDEHQNERSNDNENSFLREDKALKQSPSLIWHEKKESTL</sequence>
<keyword evidence="3 17" id="KW-0633">Potassium transport</keyword>
<keyword evidence="2 17" id="KW-0813">Transport</keyword>
<evidence type="ECO:0000256" key="9">
    <source>
        <dbReference type="ARBA" id="ARBA00023136"/>
    </source>
</evidence>
<evidence type="ECO:0000256" key="18">
    <source>
        <dbReference type="SAM" id="MobiDB-lite"/>
    </source>
</evidence>
<comment type="subunit">
    <text evidence="13">Associates with KCNJ3/GIRK1 to form a G-protein-activated heteromultimer pore-forming unit. Interacts (via PDZ-binding motif) with SNX27 (via PDZ domain); the interaction is required when endocytosed to prevent degradation in lysosomes and promote recycling to the plasma membrane.</text>
</comment>
<feature type="compositionally biased region" description="Basic and acidic residues" evidence="18">
    <location>
        <begin position="585"/>
        <end position="616"/>
    </location>
</feature>
<evidence type="ECO:0000259" key="21">
    <source>
        <dbReference type="Pfam" id="PF17655"/>
    </source>
</evidence>
<name>A0A815VUB2_9BILA</name>
<dbReference type="GO" id="GO:0005242">
    <property type="term" value="F:inward rectifier potassium channel activity"/>
    <property type="evidence" value="ECO:0007669"/>
    <property type="project" value="InterPro"/>
</dbReference>
<dbReference type="EMBL" id="CAJOBH010001031">
    <property type="protein sequence ID" value="CAF3831971.1"/>
    <property type="molecule type" value="Genomic_DNA"/>
</dbReference>
<dbReference type="Proteomes" id="UP000681967">
    <property type="component" value="Unassembled WGS sequence"/>
</dbReference>
<evidence type="ECO:0000256" key="6">
    <source>
        <dbReference type="ARBA" id="ARBA00022958"/>
    </source>
</evidence>